<gene>
    <name evidence="2" type="ORF">HNO88_002419</name>
</gene>
<keyword evidence="1" id="KW-1133">Transmembrane helix</keyword>
<comment type="caution">
    <text evidence="2">The sequence shown here is derived from an EMBL/GenBank/DDBJ whole genome shotgun (WGS) entry which is preliminary data.</text>
</comment>
<proteinExistence type="predicted"/>
<accession>A0A7W7KBF3</accession>
<evidence type="ECO:0000313" key="2">
    <source>
        <dbReference type="EMBL" id="MBB4859093.1"/>
    </source>
</evidence>
<keyword evidence="1" id="KW-0472">Membrane</keyword>
<organism evidence="2 3">
    <name type="scientific">Novosphingobium chloroacetimidivorans</name>
    <dbReference type="NCBI Taxonomy" id="1428314"/>
    <lineage>
        <taxon>Bacteria</taxon>
        <taxon>Pseudomonadati</taxon>
        <taxon>Pseudomonadota</taxon>
        <taxon>Alphaproteobacteria</taxon>
        <taxon>Sphingomonadales</taxon>
        <taxon>Sphingomonadaceae</taxon>
        <taxon>Novosphingobium</taxon>
    </lineage>
</organism>
<dbReference type="EMBL" id="JACHLR010000009">
    <property type="protein sequence ID" value="MBB4859093.1"/>
    <property type="molecule type" value="Genomic_DNA"/>
</dbReference>
<protein>
    <submittedName>
        <fullName evidence="2">Uncharacterized protein</fullName>
    </submittedName>
</protein>
<name>A0A7W7KBF3_9SPHN</name>
<keyword evidence="3" id="KW-1185">Reference proteome</keyword>
<dbReference type="RefSeq" id="WP_184245363.1">
    <property type="nucleotide sequence ID" value="NZ_JACHLR010000009.1"/>
</dbReference>
<reference evidence="2 3" key="1">
    <citation type="submission" date="2020-08" db="EMBL/GenBank/DDBJ databases">
        <title>Functional genomics of gut bacteria from endangered species of beetles.</title>
        <authorList>
            <person name="Carlos-Shanley C."/>
        </authorList>
    </citation>
    <scope>NUCLEOTIDE SEQUENCE [LARGE SCALE GENOMIC DNA]</scope>
    <source>
        <strain evidence="2 3">S00245</strain>
    </source>
</reference>
<evidence type="ECO:0000256" key="1">
    <source>
        <dbReference type="SAM" id="Phobius"/>
    </source>
</evidence>
<dbReference type="Proteomes" id="UP000555448">
    <property type="component" value="Unassembled WGS sequence"/>
</dbReference>
<keyword evidence="1" id="KW-0812">Transmembrane</keyword>
<dbReference type="AlphaFoldDB" id="A0A7W7KBF3"/>
<feature type="transmembrane region" description="Helical" evidence="1">
    <location>
        <begin position="18"/>
        <end position="40"/>
    </location>
</feature>
<evidence type="ECO:0000313" key="3">
    <source>
        <dbReference type="Proteomes" id="UP000555448"/>
    </source>
</evidence>
<sequence>MAQGTVTKFANHRGVVPMLWAMVMLAGCELVGVHLLLSLWSHRAAWAMSVLTLLSMVWLIRWVTSWKRLPHELLSDHLRLHMGSVRSIDIPLDMIADVRADVSAELLKAPGTRNLVPMAHPNRLIELRAPMADRRGTRRIAVRFDDAASFDAALRGMSIQA</sequence>
<feature type="transmembrane region" description="Helical" evidence="1">
    <location>
        <begin position="46"/>
        <end position="64"/>
    </location>
</feature>